<organism evidence="3 4">
    <name type="scientific">Pseudomonas graminis</name>
    <dbReference type="NCBI Taxonomy" id="158627"/>
    <lineage>
        <taxon>Bacteria</taxon>
        <taxon>Pseudomonadati</taxon>
        <taxon>Pseudomonadota</taxon>
        <taxon>Gammaproteobacteria</taxon>
        <taxon>Pseudomonadales</taxon>
        <taxon>Pseudomonadaceae</taxon>
        <taxon>Pseudomonas</taxon>
    </lineage>
</organism>
<dbReference type="AlphaFoldDB" id="A0A6M8MF59"/>
<gene>
    <name evidence="3" type="ORF">FX982_04757</name>
</gene>
<proteinExistence type="predicted"/>
<evidence type="ECO:0000256" key="1">
    <source>
        <dbReference type="SAM" id="MobiDB-lite"/>
    </source>
</evidence>
<accession>A0A6M8MF59</accession>
<feature type="region of interest" description="Disordered" evidence="1">
    <location>
        <begin position="23"/>
        <end position="86"/>
    </location>
</feature>
<sequence length="142" mass="15241">MYRVARFALLTLVVGLTAACAVQHPGSRSSEQSSEPIPTMPGPSPTPQPGTPRTAPQTPPSTPIPAPGPKTSSHFAPPPGGNSHWDARLGVHVLDNVPNTFYRQRTYYRWNNGWTWSTSPSGPWQETDASGVPPGLSKQFGN</sequence>
<protein>
    <recommendedName>
        <fullName evidence="5">Lipoprotein</fullName>
    </recommendedName>
</protein>
<feature type="region of interest" description="Disordered" evidence="1">
    <location>
        <begin position="117"/>
        <end position="142"/>
    </location>
</feature>
<name>A0A6M8MF59_9PSED</name>
<feature type="chain" id="PRO_5026683149" description="Lipoprotein" evidence="2">
    <location>
        <begin position="19"/>
        <end position="142"/>
    </location>
</feature>
<keyword evidence="4" id="KW-1185">Reference proteome</keyword>
<evidence type="ECO:0000313" key="3">
    <source>
        <dbReference type="EMBL" id="QKF53764.1"/>
    </source>
</evidence>
<keyword evidence="2" id="KW-0732">Signal</keyword>
<dbReference type="EMBL" id="CP053746">
    <property type="protein sequence ID" value="QKF53764.1"/>
    <property type="molecule type" value="Genomic_DNA"/>
</dbReference>
<dbReference type="RefSeq" id="WP_122622861.1">
    <property type="nucleotide sequence ID" value="NZ_CP053746.1"/>
</dbReference>
<feature type="compositionally biased region" description="Polar residues" evidence="1">
    <location>
        <begin position="117"/>
        <end position="128"/>
    </location>
</feature>
<feature type="signal peptide" evidence="2">
    <location>
        <begin position="1"/>
        <end position="18"/>
    </location>
</feature>
<dbReference type="PROSITE" id="PS51257">
    <property type="entry name" value="PROKAR_LIPOPROTEIN"/>
    <property type="match status" value="1"/>
</dbReference>
<dbReference type="Proteomes" id="UP000501989">
    <property type="component" value="Chromosome"/>
</dbReference>
<evidence type="ECO:0008006" key="5">
    <source>
        <dbReference type="Google" id="ProtNLM"/>
    </source>
</evidence>
<evidence type="ECO:0000313" key="4">
    <source>
        <dbReference type="Proteomes" id="UP000501989"/>
    </source>
</evidence>
<feature type="compositionally biased region" description="Pro residues" evidence="1">
    <location>
        <begin position="57"/>
        <end position="68"/>
    </location>
</feature>
<reference evidence="4" key="1">
    <citation type="submission" date="2019-12" db="EMBL/GenBank/DDBJ databases">
        <title>Endophytic bacteria associated with Panax ginseng seedlings.</title>
        <authorList>
            <person name="Park J.M."/>
            <person name="Shin R."/>
            <person name="Jo S.H."/>
        </authorList>
    </citation>
    <scope>NUCLEOTIDE SEQUENCE [LARGE SCALE GENOMIC DNA]</scope>
    <source>
        <strain evidence="4">PgKB30</strain>
    </source>
</reference>
<evidence type="ECO:0000256" key="2">
    <source>
        <dbReference type="SAM" id="SignalP"/>
    </source>
</evidence>
<dbReference type="KEGG" id="pgg:FX982_04757"/>
<feature type="compositionally biased region" description="Polar residues" evidence="1">
    <location>
        <begin position="26"/>
        <end position="35"/>
    </location>
</feature>
<feature type="compositionally biased region" description="Pro residues" evidence="1">
    <location>
        <begin position="38"/>
        <end position="50"/>
    </location>
</feature>